<proteinExistence type="predicted"/>
<reference evidence="2 3" key="1">
    <citation type="submission" date="2009-11" db="EMBL/GenBank/DDBJ databases">
        <authorList>
            <person name="Weinstock G."/>
            <person name="Sodergren E."/>
            <person name="Clifton S."/>
            <person name="Fulton L."/>
            <person name="Fulton B."/>
            <person name="Courtney L."/>
            <person name="Fronick C."/>
            <person name="Harrison M."/>
            <person name="Strong C."/>
            <person name="Farmer C."/>
            <person name="Delahaunty K."/>
            <person name="Markovic C."/>
            <person name="Hall O."/>
            <person name="Minx P."/>
            <person name="Tomlinson C."/>
            <person name="Mitreva M."/>
            <person name="Nelson J."/>
            <person name="Hou S."/>
            <person name="Wollam A."/>
            <person name="Pepin K.H."/>
            <person name="Johnson M."/>
            <person name="Bhonagiri V."/>
            <person name="Nash W.E."/>
            <person name="Warren W."/>
            <person name="Chinwalla A."/>
            <person name="Mardis E.R."/>
            <person name="Wilson R.K."/>
        </authorList>
    </citation>
    <scope>NUCLEOTIDE SEQUENCE [LARGE SCALE GENOMIC DNA]</scope>
    <source>
        <strain evidence="2 3">F0302</strain>
    </source>
</reference>
<evidence type="ECO:0000313" key="3">
    <source>
        <dbReference type="Proteomes" id="UP000004079"/>
    </source>
</evidence>
<organism evidence="2 3">
    <name type="scientific">Segatella oris F0302</name>
    <dbReference type="NCBI Taxonomy" id="649760"/>
    <lineage>
        <taxon>Bacteria</taxon>
        <taxon>Pseudomonadati</taxon>
        <taxon>Bacteroidota</taxon>
        <taxon>Bacteroidia</taxon>
        <taxon>Bacteroidales</taxon>
        <taxon>Prevotellaceae</taxon>
        <taxon>Segatella</taxon>
    </lineage>
</organism>
<comment type="caution">
    <text evidence="2">The sequence shown here is derived from an EMBL/GenBank/DDBJ whole genome shotgun (WGS) entry which is preliminary data.</text>
</comment>
<sequence length="79" mass="9063">MVFMSANIGIISLFCKQMREKRGFSADLSPRKNEENEASPPTPPRRGRGVKCLEDRVQIEYNWRTYHSPLLGEPTVAVR</sequence>
<evidence type="ECO:0000313" key="2">
    <source>
        <dbReference type="EMBL" id="EFB32124.1"/>
    </source>
</evidence>
<feature type="region of interest" description="Disordered" evidence="1">
    <location>
        <begin position="24"/>
        <end position="49"/>
    </location>
</feature>
<dbReference type="STRING" id="649760.HMPREF0971_01572"/>
<dbReference type="Proteomes" id="UP000004079">
    <property type="component" value="Unassembled WGS sequence"/>
</dbReference>
<protein>
    <submittedName>
        <fullName evidence="2">Uncharacterized protein</fullName>
    </submittedName>
</protein>
<evidence type="ECO:0000256" key="1">
    <source>
        <dbReference type="SAM" id="MobiDB-lite"/>
    </source>
</evidence>
<dbReference type="HOGENOM" id="CLU_2603094_0_0_10"/>
<dbReference type="EMBL" id="ACUZ02000029">
    <property type="protein sequence ID" value="EFB32124.1"/>
    <property type="molecule type" value="Genomic_DNA"/>
</dbReference>
<name>D1QRG6_9BACT</name>
<accession>D1QRG6</accession>
<dbReference type="AlphaFoldDB" id="D1QRG6"/>
<gene>
    <name evidence="2" type="ORF">HMPREF0971_01572</name>
</gene>
<feature type="compositionally biased region" description="Basic and acidic residues" evidence="1">
    <location>
        <begin position="24"/>
        <end position="35"/>
    </location>
</feature>